<accession>A0A023MHR9</accession>
<dbReference type="GO" id="GO:0016757">
    <property type="term" value="F:glycosyltransferase activity"/>
    <property type="evidence" value="ECO:0007669"/>
    <property type="project" value="UniProtKB-KW"/>
</dbReference>
<sequence>MANLNSFSTRWKQDITTNLSAGDILSAIYEALDDKATSKAVCTNPLIPVVMKVIERRLVSGSDKWTYLDNEGHTYSNGYVDIKVEYAVSYRRSGSVTFNFSGGFRSLATSPFVSSEEKYELPFLWMMANATGKTPVSIRVEYNYNGSSKIYAESVSASFYFVMGDGILKHIKMCDMHDVINEVTDKNVLVKDLNNFYTPGDYYVSRPLCIFNAAHPLGEYLIANSDIANNRFEVARVQNEVLTSCKSGDKFTEEEMGVLEMMGYKCSLWVDEVFNDCIYGQDIYPLKKYTDTSLIYARV</sequence>
<dbReference type="RefSeq" id="YP_009030919.1">
    <property type="nucleotide sequence ID" value="NC_024134.1"/>
</dbReference>
<keyword evidence="2" id="KW-1185">Reference proteome</keyword>
<evidence type="ECO:0000313" key="1">
    <source>
        <dbReference type="EMBL" id="AHN83598.1"/>
    </source>
</evidence>
<name>A0A023MHR9_9CAUD</name>
<keyword evidence="1" id="KW-0808">Transferase</keyword>
<keyword evidence="1" id="KW-0328">Glycosyltransferase</keyword>
<dbReference type="KEGG" id="vg:19486735"/>
<protein>
    <submittedName>
        <fullName evidence="1">Putative alpha 1-3 fucosyltransferase</fullName>
    </submittedName>
</protein>
<evidence type="ECO:0000313" key="2">
    <source>
        <dbReference type="Proteomes" id="UP000026907"/>
    </source>
</evidence>
<dbReference type="Proteomes" id="UP000026907">
    <property type="component" value="Segment"/>
</dbReference>
<dbReference type="EMBL" id="KJ190158">
    <property type="protein sequence ID" value="AHN83598.1"/>
    <property type="molecule type" value="Genomic_DNA"/>
</dbReference>
<reference evidence="1 2" key="1">
    <citation type="journal article" date="2014" name="Genome Announc.">
        <title>Complete Genome Sequences of Two Escherichia coli O157:H7 Phages Effective in Limiting Contamination of Food Products.</title>
        <authorList>
            <person name="Hong Y."/>
            <person name="Pan Y."/>
            <person name="Harman N.J."/>
            <person name="Ebner P.D."/>
        </authorList>
    </citation>
    <scope>NUCLEOTIDE SEQUENCE [LARGE SCALE GENOMIC DNA]</scope>
</reference>
<organism evidence="1 2">
    <name type="scientific">Escherichia phage FFH2</name>
    <dbReference type="NCBI Taxonomy" id="1446490"/>
    <lineage>
        <taxon>Viruses</taxon>
        <taxon>Duplodnaviria</taxon>
        <taxon>Heunggongvirae</taxon>
        <taxon>Uroviricota</taxon>
        <taxon>Caudoviricetes</taxon>
        <taxon>Vequintavirinae</taxon>
        <taxon>Vequintavirus</taxon>
        <taxon>Vequintavirus PDX</taxon>
        <taxon>Vequintavirus FFH2</taxon>
    </lineage>
</organism>
<proteinExistence type="predicted"/>
<dbReference type="GeneID" id="19486735"/>